<dbReference type="PANTHER" id="PTHR40780">
    <property type="entry name" value="DUF3669 DOMAIN-CONTAINING PROTEIN"/>
    <property type="match status" value="1"/>
</dbReference>
<evidence type="ECO:0000313" key="1">
    <source>
        <dbReference type="EMBL" id="OJD14492.1"/>
    </source>
</evidence>
<sequence>MQPRITTTINTHASDEARLVPSGKNLGQRRRLKQHHLSENYGVTLTSIVESMNSFAGSKKLWPDRPNPGCAAMQMQRILPLPYETRKALIRLYFDPAERERALSSKENKDCLIRVYLGAYAPEEIGDGTWRTSLRNFELYLDMAKNIDLDVVRVAKEMAVSLAIMHWEAMCDGMDTEWVLGSVATSEMVLPDIPDDFQTMSPPYPRCLAEFQKTTYLSMGFGFRQGSAYTIVQVLHPTPPRRGHRQ</sequence>
<comment type="caution">
    <text evidence="1">The sequence shown here is derived from an EMBL/GenBank/DDBJ whole genome shotgun (WGS) entry which is preliminary data.</text>
</comment>
<keyword evidence="2" id="KW-1185">Reference proteome</keyword>
<evidence type="ECO:0008006" key="3">
    <source>
        <dbReference type="Google" id="ProtNLM"/>
    </source>
</evidence>
<proteinExistence type="predicted"/>
<evidence type="ECO:0000313" key="2">
    <source>
        <dbReference type="Proteomes" id="UP000182235"/>
    </source>
</evidence>
<gene>
    <name evidence="1" type="ORF">AJ78_05176</name>
</gene>
<protein>
    <recommendedName>
        <fullName evidence="3">DUF3669 domain-containing protein</fullName>
    </recommendedName>
</protein>
<dbReference type="EMBL" id="LGRN01000216">
    <property type="protein sequence ID" value="OJD14492.1"/>
    <property type="molecule type" value="Genomic_DNA"/>
</dbReference>
<dbReference type="PANTHER" id="PTHR40780:SF2">
    <property type="entry name" value="DUF3669 DOMAIN-CONTAINING PROTEIN"/>
    <property type="match status" value="1"/>
</dbReference>
<name>A0A1J9QEX5_9EURO</name>
<dbReference type="OrthoDB" id="2993351at2759"/>
<accession>A0A1J9QEX5</accession>
<organism evidence="1 2">
    <name type="scientific">Emergomyces pasteurianus Ep9510</name>
    <dbReference type="NCBI Taxonomy" id="1447872"/>
    <lineage>
        <taxon>Eukaryota</taxon>
        <taxon>Fungi</taxon>
        <taxon>Dikarya</taxon>
        <taxon>Ascomycota</taxon>
        <taxon>Pezizomycotina</taxon>
        <taxon>Eurotiomycetes</taxon>
        <taxon>Eurotiomycetidae</taxon>
        <taxon>Onygenales</taxon>
        <taxon>Ajellomycetaceae</taxon>
        <taxon>Emergomyces</taxon>
    </lineage>
</organism>
<reference evidence="1 2" key="1">
    <citation type="submission" date="2015-07" db="EMBL/GenBank/DDBJ databases">
        <title>Emmonsia species relationships and genome sequence.</title>
        <authorList>
            <consortium name="The Broad Institute Genomics Platform"/>
            <person name="Cuomo C.A."/>
            <person name="Munoz J.F."/>
            <person name="Imamovic A."/>
            <person name="Priest M.E."/>
            <person name="Young S."/>
            <person name="Clay O.K."/>
            <person name="McEwen J.G."/>
        </authorList>
    </citation>
    <scope>NUCLEOTIDE SEQUENCE [LARGE SCALE GENOMIC DNA]</scope>
    <source>
        <strain evidence="1 2">UAMH 9510</strain>
    </source>
</reference>
<dbReference type="Proteomes" id="UP000182235">
    <property type="component" value="Unassembled WGS sequence"/>
</dbReference>
<dbReference type="AlphaFoldDB" id="A0A1J9QEX5"/>